<protein>
    <submittedName>
        <fullName evidence="2">Uncharacterized protein</fullName>
    </submittedName>
</protein>
<evidence type="ECO:0000313" key="2">
    <source>
        <dbReference type="EMBL" id="GFS25696.1"/>
    </source>
</evidence>
<proteinExistence type="predicted"/>
<comment type="caution">
    <text evidence="2">The sequence shown here is derived from an EMBL/GenBank/DDBJ whole genome shotgun (WGS) entry which is preliminary data.</text>
</comment>
<keyword evidence="3" id="KW-1185">Reference proteome</keyword>
<organism evidence="2 3">
    <name type="scientific">Elysia marginata</name>
    <dbReference type="NCBI Taxonomy" id="1093978"/>
    <lineage>
        <taxon>Eukaryota</taxon>
        <taxon>Metazoa</taxon>
        <taxon>Spiralia</taxon>
        <taxon>Lophotrochozoa</taxon>
        <taxon>Mollusca</taxon>
        <taxon>Gastropoda</taxon>
        <taxon>Heterobranchia</taxon>
        <taxon>Euthyneura</taxon>
        <taxon>Panpulmonata</taxon>
        <taxon>Sacoglossa</taxon>
        <taxon>Placobranchoidea</taxon>
        <taxon>Plakobranchidae</taxon>
        <taxon>Elysia</taxon>
    </lineage>
</organism>
<reference evidence="2 3" key="1">
    <citation type="journal article" date="2021" name="Elife">
        <title>Chloroplast acquisition without the gene transfer in kleptoplastic sea slugs, Plakobranchus ocellatus.</title>
        <authorList>
            <person name="Maeda T."/>
            <person name="Takahashi S."/>
            <person name="Yoshida T."/>
            <person name="Shimamura S."/>
            <person name="Takaki Y."/>
            <person name="Nagai Y."/>
            <person name="Toyoda A."/>
            <person name="Suzuki Y."/>
            <person name="Arimoto A."/>
            <person name="Ishii H."/>
            <person name="Satoh N."/>
            <person name="Nishiyama T."/>
            <person name="Hasebe M."/>
            <person name="Maruyama T."/>
            <person name="Minagawa J."/>
            <person name="Obokata J."/>
            <person name="Shigenobu S."/>
        </authorList>
    </citation>
    <scope>NUCLEOTIDE SEQUENCE [LARGE SCALE GENOMIC DNA]</scope>
</reference>
<dbReference type="AlphaFoldDB" id="A0AAV4JTN1"/>
<accession>A0AAV4JTN1</accession>
<feature type="compositionally biased region" description="Polar residues" evidence="1">
    <location>
        <begin position="1"/>
        <end position="23"/>
    </location>
</feature>
<evidence type="ECO:0000256" key="1">
    <source>
        <dbReference type="SAM" id="MobiDB-lite"/>
    </source>
</evidence>
<name>A0AAV4JTN1_9GAST</name>
<dbReference type="Proteomes" id="UP000762676">
    <property type="component" value="Unassembled WGS sequence"/>
</dbReference>
<gene>
    <name evidence="2" type="ORF">ElyMa_003448000</name>
</gene>
<sequence length="108" mass="11772">MNSNHSCMSQTLSQSRAVTTHVLSPNHRRRASRGEQRNGKGNEIEGVKGQCKEEEEKDVSITEACDRDKHRTGETSRAGEGVRNTLGVNSRAAPSCGTCSRYGASPPW</sequence>
<feature type="region of interest" description="Disordered" evidence="1">
    <location>
        <begin position="1"/>
        <end position="108"/>
    </location>
</feature>
<feature type="compositionally biased region" description="Basic and acidic residues" evidence="1">
    <location>
        <begin position="32"/>
        <end position="74"/>
    </location>
</feature>
<dbReference type="EMBL" id="BMAT01007070">
    <property type="protein sequence ID" value="GFS25696.1"/>
    <property type="molecule type" value="Genomic_DNA"/>
</dbReference>
<evidence type="ECO:0000313" key="3">
    <source>
        <dbReference type="Proteomes" id="UP000762676"/>
    </source>
</evidence>